<name>A0A1G6SG65_9FIRM</name>
<dbReference type="InterPro" id="IPR012340">
    <property type="entry name" value="NA-bd_OB-fold"/>
</dbReference>
<dbReference type="EMBL" id="FNEH01000035">
    <property type="protein sequence ID" value="SDJ21407.1"/>
    <property type="molecule type" value="Genomic_DNA"/>
</dbReference>
<dbReference type="Gene3D" id="1.10.3500.10">
    <property type="entry name" value="Tex N-terminal region-like"/>
    <property type="match status" value="1"/>
</dbReference>
<evidence type="ECO:0000313" key="3">
    <source>
        <dbReference type="EMBL" id="PXV62731.1"/>
    </source>
</evidence>
<dbReference type="Pfam" id="PF00575">
    <property type="entry name" value="S1"/>
    <property type="match status" value="1"/>
</dbReference>
<dbReference type="Pfam" id="PF17674">
    <property type="entry name" value="HHH_9"/>
    <property type="match status" value="1"/>
</dbReference>
<dbReference type="SUPFAM" id="SSF53098">
    <property type="entry name" value="Ribonuclease H-like"/>
    <property type="match status" value="1"/>
</dbReference>
<dbReference type="InterPro" id="IPR023323">
    <property type="entry name" value="Tex-like_dom_sf"/>
</dbReference>
<dbReference type="Gene3D" id="3.30.420.140">
    <property type="entry name" value="YqgF/RNase H-like domain"/>
    <property type="match status" value="1"/>
</dbReference>
<dbReference type="Proteomes" id="UP000198945">
    <property type="component" value="Unassembled WGS sequence"/>
</dbReference>
<dbReference type="GO" id="GO:0006412">
    <property type="term" value="P:translation"/>
    <property type="evidence" value="ECO:0007669"/>
    <property type="project" value="TreeGrafter"/>
</dbReference>
<dbReference type="GO" id="GO:0003729">
    <property type="term" value="F:mRNA binding"/>
    <property type="evidence" value="ECO:0007669"/>
    <property type="project" value="TreeGrafter"/>
</dbReference>
<dbReference type="SUPFAM" id="SSF50249">
    <property type="entry name" value="Nucleic acid-binding proteins"/>
    <property type="match status" value="1"/>
</dbReference>
<reference evidence="4 8" key="1">
    <citation type="submission" date="2016-10" db="EMBL/GenBank/DDBJ databases">
        <authorList>
            <person name="Varghese N."/>
            <person name="Submissions S."/>
        </authorList>
    </citation>
    <scope>NUCLEOTIDE SEQUENCE [LARGE SCALE GENOMIC DNA]</scope>
    <source>
        <strain evidence="4 8">WG10</strain>
    </source>
</reference>
<gene>
    <name evidence="3" type="ORF">C8C78_13019</name>
    <name evidence="4" type="ORF">SAMN04488597_12926</name>
    <name evidence="5" type="ORF">SAMN04515654_1358</name>
</gene>
<dbReference type="InterPro" id="IPR037027">
    <property type="entry name" value="YqgF/RNaseH-like_dom_sf"/>
</dbReference>
<dbReference type="InterPro" id="IPR032639">
    <property type="entry name" value="Tex_YqgF"/>
</dbReference>
<dbReference type="Proteomes" id="UP000324896">
    <property type="component" value="Unassembled WGS sequence"/>
</dbReference>
<dbReference type="InterPro" id="IPR041692">
    <property type="entry name" value="HHH_9"/>
</dbReference>
<feature type="domain" description="S1 motif" evidence="2">
    <location>
        <begin position="653"/>
        <end position="722"/>
    </location>
</feature>
<dbReference type="SMART" id="SM00732">
    <property type="entry name" value="YqgFc"/>
    <property type="match status" value="1"/>
</dbReference>
<dbReference type="GO" id="GO:0003735">
    <property type="term" value="F:structural constituent of ribosome"/>
    <property type="evidence" value="ECO:0007669"/>
    <property type="project" value="TreeGrafter"/>
</dbReference>
<dbReference type="RefSeq" id="WP_089717659.1">
    <property type="nucleotide sequence ID" value="NZ_FMYT01000029.1"/>
</dbReference>
<reference evidence="5 6" key="2">
    <citation type="submission" date="2016-10" db="EMBL/GenBank/DDBJ databases">
        <authorList>
            <person name="de Groot N.N."/>
        </authorList>
    </citation>
    <scope>NUCLEOTIDE SEQUENCE [LARGE SCALE GENOMIC DNA]</scope>
    <source>
        <strain evidence="5 6">WG7</strain>
    </source>
</reference>
<keyword evidence="1" id="KW-0175">Coiled coil</keyword>
<evidence type="ECO:0000313" key="8">
    <source>
        <dbReference type="Proteomes" id="UP000324896"/>
    </source>
</evidence>
<dbReference type="InterPro" id="IPR012337">
    <property type="entry name" value="RNaseH-like_sf"/>
</dbReference>
<dbReference type="Proteomes" id="UP000247389">
    <property type="component" value="Unassembled WGS sequence"/>
</dbReference>
<dbReference type="EMBL" id="QICM01000030">
    <property type="protein sequence ID" value="PXV62731.1"/>
    <property type="molecule type" value="Genomic_DNA"/>
</dbReference>
<dbReference type="SUPFAM" id="SSF47781">
    <property type="entry name" value="RuvA domain 2-like"/>
    <property type="match status" value="2"/>
</dbReference>
<dbReference type="Gene3D" id="1.10.150.310">
    <property type="entry name" value="Tex RuvX-like domain-like"/>
    <property type="match status" value="1"/>
</dbReference>
<dbReference type="InterPro" id="IPR003029">
    <property type="entry name" value="S1_domain"/>
</dbReference>
<dbReference type="AlphaFoldDB" id="A0A1G6SG65"/>
<dbReference type="InterPro" id="IPR010994">
    <property type="entry name" value="RuvA_2-like"/>
</dbReference>
<dbReference type="Pfam" id="PF22706">
    <property type="entry name" value="Tex_central_region"/>
    <property type="match status" value="1"/>
</dbReference>
<reference evidence="3 7" key="3">
    <citation type="submission" date="2018-04" db="EMBL/GenBank/DDBJ databases">
        <title>Subsurface microbial communities from deep shales in Ohio and West Virginia, USA.</title>
        <authorList>
            <person name="Wrighton K."/>
        </authorList>
    </citation>
    <scope>NUCLEOTIDE SEQUENCE [LARGE SCALE GENOMIC DNA]</scope>
    <source>
        <strain evidence="3 7">MSL28</strain>
    </source>
</reference>
<dbReference type="InterPro" id="IPR023319">
    <property type="entry name" value="Tex-like_HTH_dom_sf"/>
</dbReference>
<dbReference type="InterPro" id="IPR006641">
    <property type="entry name" value="YqgF/RNaseH-like_dom"/>
</dbReference>
<dbReference type="FunFam" id="2.40.50.140:FF:000051">
    <property type="entry name" value="RNA-binding transcriptional accessory protein"/>
    <property type="match status" value="1"/>
</dbReference>
<dbReference type="FunFam" id="3.30.420.140:FF:000001">
    <property type="entry name" value="RNA-binding transcriptional accessory protein"/>
    <property type="match status" value="1"/>
</dbReference>
<dbReference type="PANTHER" id="PTHR10724">
    <property type="entry name" value="30S RIBOSOMAL PROTEIN S1"/>
    <property type="match status" value="1"/>
</dbReference>
<dbReference type="FunFam" id="1.10.10.650:FF:000001">
    <property type="entry name" value="S1 RNA-binding domain 1"/>
    <property type="match status" value="1"/>
</dbReference>
<dbReference type="Gene3D" id="1.10.10.650">
    <property type="entry name" value="RuvA domain 2-like"/>
    <property type="match status" value="1"/>
</dbReference>
<evidence type="ECO:0000313" key="6">
    <source>
        <dbReference type="Proteomes" id="UP000198945"/>
    </source>
</evidence>
<dbReference type="EMBL" id="FMYT01000029">
    <property type="protein sequence ID" value="SDD15166.1"/>
    <property type="molecule type" value="Genomic_DNA"/>
</dbReference>
<dbReference type="GO" id="GO:0006139">
    <property type="term" value="P:nucleobase-containing compound metabolic process"/>
    <property type="evidence" value="ECO:0007669"/>
    <property type="project" value="InterPro"/>
</dbReference>
<dbReference type="SUPFAM" id="SSF158832">
    <property type="entry name" value="Tex N-terminal region-like"/>
    <property type="match status" value="1"/>
</dbReference>
<dbReference type="Pfam" id="PF12836">
    <property type="entry name" value="HHH_3"/>
    <property type="match status" value="1"/>
</dbReference>
<dbReference type="InterPro" id="IPR055179">
    <property type="entry name" value="Tex-like_central_region"/>
</dbReference>
<dbReference type="FunFam" id="1.10.150.310:FF:000001">
    <property type="entry name" value="RNA-binding transcriptional accessory protein"/>
    <property type="match status" value="1"/>
</dbReference>
<protein>
    <recommendedName>
        <fullName evidence="2">S1 motif domain-containing protein</fullName>
    </recommendedName>
</protein>
<evidence type="ECO:0000313" key="5">
    <source>
        <dbReference type="EMBL" id="SDJ21407.1"/>
    </source>
</evidence>
<evidence type="ECO:0000256" key="1">
    <source>
        <dbReference type="SAM" id="Coils"/>
    </source>
</evidence>
<evidence type="ECO:0000313" key="4">
    <source>
        <dbReference type="EMBL" id="SDD15166.1"/>
    </source>
</evidence>
<proteinExistence type="predicted"/>
<sequence length="723" mass="81722">MSEHIKIDLFKLASSELKLKIENVKAAVDLLDEGNTVPFIARYRKEMTGSLDEEEIRNIEEKIDYLRRLNERKNEVAEAAEKQEKLNDELLLKLKKANTLQEVEDLYRPFKVKKQTKAAKAIDKGLQPLADLIFLQKKTEAEIKKIAEKHLDSEKELNSVTDVLSGAEDIIAGEISDDAELRKKLRTFVFKTAKITSEQKNEDEEGKYQDYYEFKESINKIPPHRILALNRGENENILRVKAEVSDERAIEMIYNIYKFDNRKRGSFEHLINAVDYAYKRLIFPSLEREIRNHLTEKAEKKAVHNFSTNLHSLLMQPPLEAKRVLAVDPAFRTGCKLAVLAEDGELLETGAIYPHSPVNQMEMAAETVANLVKKHNIDLIVIGNGTASRETETFIAELIKSGMDVEYTIVSEAGASVYSASKLARKEFPKLDVSIRGAISIGRRIQDPLAELVKIDPKSLGVGMYQHDISQKRLEKTLNEVVVDAVNHVGVEINTASAALLTYVAGISSNNAEKIIEHRSQNGAFKKREELLDVYGFGPKTFEQAAGFIRLDSETDPFAVTPIHPESYEAAEKILNKINYKADAIRDKDIVETLREKLEQIDLIEIADQLDIGLPTARDITAALKQPGRDPRDSMPAPIFRKDILKIEDIESGMIFKGKVRNIVDFGAFIDIGLKQDGLLHISEMSQMYVNDPFEIVEIGQNIEVKVLDVDQKRGRISLTLKF</sequence>
<dbReference type="GO" id="GO:0005737">
    <property type="term" value="C:cytoplasm"/>
    <property type="evidence" value="ECO:0007669"/>
    <property type="project" value="UniProtKB-ARBA"/>
</dbReference>
<dbReference type="InterPro" id="IPR050437">
    <property type="entry name" value="Ribos_protein_bS1-like"/>
</dbReference>
<dbReference type="InterPro" id="IPR044146">
    <property type="entry name" value="S1_Tex"/>
</dbReference>
<evidence type="ECO:0000313" key="7">
    <source>
        <dbReference type="Proteomes" id="UP000247389"/>
    </source>
</evidence>
<dbReference type="CDD" id="cd05685">
    <property type="entry name" value="S1_Tex"/>
    <property type="match status" value="1"/>
</dbReference>
<dbReference type="Pfam" id="PF16921">
    <property type="entry name" value="Tex_YqgF"/>
    <property type="match status" value="1"/>
</dbReference>
<dbReference type="InterPro" id="IPR018974">
    <property type="entry name" value="Tex-like_N"/>
</dbReference>
<dbReference type="PANTHER" id="PTHR10724:SF10">
    <property type="entry name" value="S1 RNA-BINDING DOMAIN-CONTAINING PROTEIN 1"/>
    <property type="match status" value="1"/>
</dbReference>
<organism evidence="4 8">
    <name type="scientific">Halanaerobium congolense</name>
    <dbReference type="NCBI Taxonomy" id="54121"/>
    <lineage>
        <taxon>Bacteria</taxon>
        <taxon>Bacillati</taxon>
        <taxon>Bacillota</taxon>
        <taxon>Clostridia</taxon>
        <taxon>Halanaerobiales</taxon>
        <taxon>Halanaerobiaceae</taxon>
        <taxon>Halanaerobium</taxon>
    </lineage>
</organism>
<feature type="coiled-coil region" evidence="1">
    <location>
        <begin position="56"/>
        <end position="100"/>
    </location>
</feature>
<dbReference type="Pfam" id="PF09371">
    <property type="entry name" value="Tex_N"/>
    <property type="match status" value="1"/>
</dbReference>
<dbReference type="PROSITE" id="PS50126">
    <property type="entry name" value="S1"/>
    <property type="match status" value="1"/>
</dbReference>
<dbReference type="SMART" id="SM00316">
    <property type="entry name" value="S1"/>
    <property type="match status" value="1"/>
</dbReference>
<evidence type="ECO:0000259" key="2">
    <source>
        <dbReference type="PROSITE" id="PS50126"/>
    </source>
</evidence>
<dbReference type="Gene3D" id="2.40.50.140">
    <property type="entry name" value="Nucleic acid-binding proteins"/>
    <property type="match status" value="1"/>
</dbReference>
<accession>A0A1G6SG65</accession>